<dbReference type="Pfam" id="PF00512">
    <property type="entry name" value="HisKA"/>
    <property type="match status" value="1"/>
</dbReference>
<evidence type="ECO:0000256" key="1">
    <source>
        <dbReference type="ARBA" id="ARBA00000085"/>
    </source>
</evidence>
<sequence length="564" mass="59948">MFSIATSLHLAAVVGSVAALLAAGFCLAPWRERDRARREKEELLDQLWELRAAASALNKAEAANEAKSRFLATVSHEVRTPLTGILGMAELLTATELTAEQMSYVDAVRRSAESLSSLIDEILDFSKIEAGKLDLNLIAFDLTALVEGAAELLAPRAQGKGIEIATSIDRNVPRRVIGDPDRLRQVLMNLAGNAIKFTERGGVGVVLKTSSADRISFSVCDSGPGVPAERREAIFKEFEQADGSFSRKHGGTGLGLSISKALVELMGGQLQLARSGPEGSTFTFEIDLPPAEPSTTVARPASDLGGKTALLVSDSPFGGPFLGRRLAELGARVECVQGESAALEHFKKNAVDLVIIDCALGERATQQLVTAARASGAKQNLVLFSPFERRAFGEALIKDFDGWLVKPVRLSSLYSRLEGGRGANDRRETGAESAFVGKPLEGRSILLAEDNDVNALLVDRRLTRLGAQMTRVCDGAEAVTVVCANVGKFDAILMDMCMPGVDGLAATRQIRAAEQKAGAEPVRIIALTANVSEEDRAAALGAGMNGFLAKPIDSAELVRAVAQK</sequence>
<dbReference type="Gene3D" id="3.40.50.2300">
    <property type="match status" value="2"/>
</dbReference>
<evidence type="ECO:0000313" key="10">
    <source>
        <dbReference type="Proteomes" id="UP001139104"/>
    </source>
</evidence>
<dbReference type="RefSeq" id="WP_243065621.1">
    <property type="nucleotide sequence ID" value="NZ_JAIVFK010000007.1"/>
</dbReference>
<organism evidence="9 10">
    <name type="scientific">Candidatus Rhodoblastus alkanivorans</name>
    <dbReference type="NCBI Taxonomy" id="2954117"/>
    <lineage>
        <taxon>Bacteria</taxon>
        <taxon>Pseudomonadati</taxon>
        <taxon>Pseudomonadota</taxon>
        <taxon>Alphaproteobacteria</taxon>
        <taxon>Hyphomicrobiales</taxon>
        <taxon>Rhodoblastaceae</taxon>
        <taxon>Rhodoblastus</taxon>
    </lineage>
</organism>
<name>A0ABS9Z1Q0_9HYPH</name>
<protein>
    <recommendedName>
        <fullName evidence="2">histidine kinase</fullName>
        <ecNumber evidence="2">2.7.13.3</ecNumber>
    </recommendedName>
</protein>
<comment type="caution">
    <text evidence="9">The sequence shown here is derived from an EMBL/GenBank/DDBJ whole genome shotgun (WGS) entry which is preliminary data.</text>
</comment>
<gene>
    <name evidence="9" type="ORF">K2U94_02055</name>
</gene>
<keyword evidence="10" id="KW-1185">Reference proteome</keyword>
<dbReference type="EC" id="2.7.13.3" evidence="2"/>
<dbReference type="CDD" id="cd16922">
    <property type="entry name" value="HATPase_EvgS-ArcB-TorS-like"/>
    <property type="match status" value="1"/>
</dbReference>
<dbReference type="SUPFAM" id="SSF47384">
    <property type="entry name" value="Homodimeric domain of signal transducing histidine kinase"/>
    <property type="match status" value="1"/>
</dbReference>
<dbReference type="InterPro" id="IPR005467">
    <property type="entry name" value="His_kinase_dom"/>
</dbReference>
<dbReference type="SUPFAM" id="SSF52172">
    <property type="entry name" value="CheY-like"/>
    <property type="match status" value="2"/>
</dbReference>
<dbReference type="InterPro" id="IPR011006">
    <property type="entry name" value="CheY-like_superfamily"/>
</dbReference>
<dbReference type="InterPro" id="IPR036097">
    <property type="entry name" value="HisK_dim/P_sf"/>
</dbReference>
<evidence type="ECO:0000313" key="9">
    <source>
        <dbReference type="EMBL" id="MCI4681566.1"/>
    </source>
</evidence>
<dbReference type="CDD" id="cd17546">
    <property type="entry name" value="REC_hyHK_CKI1_RcsC-like"/>
    <property type="match status" value="1"/>
</dbReference>
<dbReference type="CDD" id="cd00082">
    <property type="entry name" value="HisKA"/>
    <property type="match status" value="1"/>
</dbReference>
<dbReference type="InterPro" id="IPR001789">
    <property type="entry name" value="Sig_transdc_resp-reg_receiver"/>
</dbReference>
<feature type="coiled-coil region" evidence="6">
    <location>
        <begin position="33"/>
        <end position="60"/>
    </location>
</feature>
<dbReference type="PANTHER" id="PTHR45339:SF1">
    <property type="entry name" value="HYBRID SIGNAL TRANSDUCTION HISTIDINE KINASE J"/>
    <property type="match status" value="1"/>
</dbReference>
<feature type="domain" description="Response regulatory" evidence="8">
    <location>
        <begin position="444"/>
        <end position="564"/>
    </location>
</feature>
<dbReference type="EMBL" id="JAIVFP010000001">
    <property type="protein sequence ID" value="MCI4681566.1"/>
    <property type="molecule type" value="Genomic_DNA"/>
</dbReference>
<proteinExistence type="predicted"/>
<dbReference type="PROSITE" id="PS50110">
    <property type="entry name" value="RESPONSE_REGULATORY"/>
    <property type="match status" value="2"/>
</dbReference>
<feature type="modified residue" description="4-aspartylphosphate" evidence="5">
    <location>
        <position position="357"/>
    </location>
</feature>
<dbReference type="SMART" id="SM00388">
    <property type="entry name" value="HisKA"/>
    <property type="match status" value="1"/>
</dbReference>
<dbReference type="InterPro" id="IPR004358">
    <property type="entry name" value="Sig_transdc_His_kin-like_C"/>
</dbReference>
<feature type="domain" description="Histidine kinase" evidence="7">
    <location>
        <begin position="73"/>
        <end position="290"/>
    </location>
</feature>
<dbReference type="Gene3D" id="3.30.565.10">
    <property type="entry name" value="Histidine kinase-like ATPase, C-terminal domain"/>
    <property type="match status" value="1"/>
</dbReference>
<dbReference type="InterPro" id="IPR003594">
    <property type="entry name" value="HATPase_dom"/>
</dbReference>
<evidence type="ECO:0000259" key="8">
    <source>
        <dbReference type="PROSITE" id="PS50110"/>
    </source>
</evidence>
<evidence type="ECO:0000259" key="7">
    <source>
        <dbReference type="PROSITE" id="PS50109"/>
    </source>
</evidence>
<dbReference type="Pfam" id="PF00072">
    <property type="entry name" value="Response_reg"/>
    <property type="match status" value="1"/>
</dbReference>
<dbReference type="Proteomes" id="UP001139104">
    <property type="component" value="Unassembled WGS sequence"/>
</dbReference>
<evidence type="ECO:0000256" key="4">
    <source>
        <dbReference type="ARBA" id="ARBA00023012"/>
    </source>
</evidence>
<keyword evidence="6" id="KW-0175">Coiled coil</keyword>
<dbReference type="Pfam" id="PF02518">
    <property type="entry name" value="HATPase_c"/>
    <property type="match status" value="1"/>
</dbReference>
<dbReference type="InterPro" id="IPR003661">
    <property type="entry name" value="HisK_dim/P_dom"/>
</dbReference>
<feature type="domain" description="Response regulatory" evidence="8">
    <location>
        <begin position="308"/>
        <end position="421"/>
    </location>
</feature>
<dbReference type="SMART" id="SM00448">
    <property type="entry name" value="REC"/>
    <property type="match status" value="2"/>
</dbReference>
<dbReference type="SUPFAM" id="SSF55874">
    <property type="entry name" value="ATPase domain of HSP90 chaperone/DNA topoisomerase II/histidine kinase"/>
    <property type="match status" value="1"/>
</dbReference>
<dbReference type="Gene3D" id="1.10.287.130">
    <property type="match status" value="1"/>
</dbReference>
<evidence type="ECO:0000256" key="2">
    <source>
        <dbReference type="ARBA" id="ARBA00012438"/>
    </source>
</evidence>
<evidence type="ECO:0000256" key="3">
    <source>
        <dbReference type="ARBA" id="ARBA00022553"/>
    </source>
</evidence>
<dbReference type="PROSITE" id="PS50109">
    <property type="entry name" value="HIS_KIN"/>
    <property type="match status" value="1"/>
</dbReference>
<evidence type="ECO:0000256" key="6">
    <source>
        <dbReference type="SAM" id="Coils"/>
    </source>
</evidence>
<feature type="modified residue" description="4-aspartylphosphate" evidence="5">
    <location>
        <position position="495"/>
    </location>
</feature>
<comment type="catalytic activity">
    <reaction evidence="1">
        <text>ATP + protein L-histidine = ADP + protein N-phospho-L-histidine.</text>
        <dbReference type="EC" id="2.7.13.3"/>
    </reaction>
</comment>
<dbReference type="SMART" id="SM00387">
    <property type="entry name" value="HATPase_c"/>
    <property type="match status" value="1"/>
</dbReference>
<dbReference type="PANTHER" id="PTHR45339">
    <property type="entry name" value="HYBRID SIGNAL TRANSDUCTION HISTIDINE KINASE J"/>
    <property type="match status" value="1"/>
</dbReference>
<reference evidence="9" key="1">
    <citation type="journal article" date="2022" name="ISME J.">
        <title>Identification of active gaseous-alkane degraders at natural gas seeps.</title>
        <authorList>
            <person name="Farhan Ul Haque M."/>
            <person name="Hernandez M."/>
            <person name="Crombie A.T."/>
            <person name="Murrell J.C."/>
        </authorList>
    </citation>
    <scope>NUCLEOTIDE SEQUENCE</scope>
    <source>
        <strain evidence="9">PC2</strain>
    </source>
</reference>
<dbReference type="PRINTS" id="PR00344">
    <property type="entry name" value="BCTRLSENSOR"/>
</dbReference>
<keyword evidence="4" id="KW-0902">Two-component regulatory system</keyword>
<accession>A0ABS9Z1Q0</accession>
<dbReference type="InterPro" id="IPR036890">
    <property type="entry name" value="HATPase_C_sf"/>
</dbReference>
<keyword evidence="3 5" id="KW-0597">Phosphoprotein</keyword>
<evidence type="ECO:0000256" key="5">
    <source>
        <dbReference type="PROSITE-ProRule" id="PRU00169"/>
    </source>
</evidence>